<evidence type="ECO:0000313" key="1">
    <source>
        <dbReference type="EMBL" id="KKM98519.1"/>
    </source>
</evidence>
<dbReference type="AlphaFoldDB" id="A0A0F9LTS3"/>
<protein>
    <submittedName>
        <fullName evidence="1">Uncharacterized protein</fullName>
    </submittedName>
</protein>
<reference evidence="1" key="1">
    <citation type="journal article" date="2015" name="Nature">
        <title>Complex archaea that bridge the gap between prokaryotes and eukaryotes.</title>
        <authorList>
            <person name="Spang A."/>
            <person name="Saw J.H."/>
            <person name="Jorgensen S.L."/>
            <person name="Zaremba-Niedzwiedzka K."/>
            <person name="Martijn J."/>
            <person name="Lind A.E."/>
            <person name="van Eijk R."/>
            <person name="Schleper C."/>
            <person name="Guy L."/>
            <person name="Ettema T.J."/>
        </authorList>
    </citation>
    <scope>NUCLEOTIDE SEQUENCE</scope>
</reference>
<accession>A0A0F9LTS3</accession>
<dbReference type="EMBL" id="LAZR01005610">
    <property type="protein sequence ID" value="KKM98519.1"/>
    <property type="molecule type" value="Genomic_DNA"/>
</dbReference>
<name>A0A0F9LTS3_9ZZZZ</name>
<sequence length="277" mass="30905">MENKTEPIEEEQKTALVPAIGDDNIIAIAAKAEERVNAINKIKRISLKVTNPHDWVDQSGKPYLQASGSEKVARLFGISWRIDEPSKDNEEGGHFTFTYKGYFSLSGITIEVIGTRSSKDPFFKRYSYSKDENNNSIKTELPVSEIDKTDVKKAAFTNCIGNGITRLLGIRNLTYDDLIEAGIDVKKITEIDYKKGGKDQKKADYKIKNPDAPATQKQQQAIHTMLGKLGHTDDYAKHAEVSQILKMEDVITSMGGLNMEQAGKVIPALQKLLEEQK</sequence>
<comment type="caution">
    <text evidence="1">The sequence shown here is derived from an EMBL/GenBank/DDBJ whole genome shotgun (WGS) entry which is preliminary data.</text>
</comment>
<proteinExistence type="predicted"/>
<gene>
    <name evidence="1" type="ORF">LCGC14_1157090</name>
</gene>
<organism evidence="1">
    <name type="scientific">marine sediment metagenome</name>
    <dbReference type="NCBI Taxonomy" id="412755"/>
    <lineage>
        <taxon>unclassified sequences</taxon>
        <taxon>metagenomes</taxon>
        <taxon>ecological metagenomes</taxon>
    </lineage>
</organism>